<organism evidence="1 2">
    <name type="scientific">Hibiscus sabdariffa</name>
    <name type="common">roselle</name>
    <dbReference type="NCBI Taxonomy" id="183260"/>
    <lineage>
        <taxon>Eukaryota</taxon>
        <taxon>Viridiplantae</taxon>
        <taxon>Streptophyta</taxon>
        <taxon>Embryophyta</taxon>
        <taxon>Tracheophyta</taxon>
        <taxon>Spermatophyta</taxon>
        <taxon>Magnoliopsida</taxon>
        <taxon>eudicotyledons</taxon>
        <taxon>Gunneridae</taxon>
        <taxon>Pentapetalae</taxon>
        <taxon>rosids</taxon>
        <taxon>malvids</taxon>
        <taxon>Malvales</taxon>
        <taxon>Malvaceae</taxon>
        <taxon>Malvoideae</taxon>
        <taxon>Hibiscus</taxon>
    </lineage>
</organism>
<reference evidence="1 2" key="1">
    <citation type="journal article" date="2024" name="G3 (Bethesda)">
        <title>Genome assembly of Hibiscus sabdariffa L. provides insights into metabolisms of medicinal natural products.</title>
        <authorList>
            <person name="Kim T."/>
        </authorList>
    </citation>
    <scope>NUCLEOTIDE SEQUENCE [LARGE SCALE GENOMIC DNA]</scope>
    <source>
        <strain evidence="1">TK-2024</strain>
        <tissue evidence="1">Old leaves</tissue>
    </source>
</reference>
<proteinExistence type="predicted"/>
<dbReference type="Proteomes" id="UP001396334">
    <property type="component" value="Unassembled WGS sequence"/>
</dbReference>
<dbReference type="EMBL" id="JBBPBN010000001">
    <property type="protein sequence ID" value="KAK9046339.1"/>
    <property type="molecule type" value="Genomic_DNA"/>
</dbReference>
<name>A0ABR2UA59_9ROSI</name>
<gene>
    <name evidence="1" type="ORF">V6N11_052231</name>
</gene>
<comment type="caution">
    <text evidence="1">The sequence shown here is derived from an EMBL/GenBank/DDBJ whole genome shotgun (WGS) entry which is preliminary data.</text>
</comment>
<protein>
    <submittedName>
        <fullName evidence="1">Uncharacterized protein</fullName>
    </submittedName>
</protein>
<keyword evidence="2" id="KW-1185">Reference proteome</keyword>
<sequence>MKTRANKRVTCGDPLLSGIVTFLKRLASGVIGGNEGLWVEAGSLELSFGLELCVFKGFYLFLGTRRETSSFRVTPSWPLDKGENRDDKNFGCKVSVIFRLNVEHQVSIYKAIDIAEEKSLCGCNMGDGTVSGLNTSLNDVRIFNSASVPISVPTTSTSTPIKTSVHNELTAATETTPKTAEFDSMTNGSLQEIPESEDASIIDVDAPSTNCLQPVDHGKPPYV</sequence>
<evidence type="ECO:0000313" key="2">
    <source>
        <dbReference type="Proteomes" id="UP001396334"/>
    </source>
</evidence>
<accession>A0ABR2UA59</accession>
<evidence type="ECO:0000313" key="1">
    <source>
        <dbReference type="EMBL" id="KAK9046339.1"/>
    </source>
</evidence>